<dbReference type="AlphaFoldDB" id="A0A8T2VAP1"/>
<comment type="caution">
    <text evidence="1">The sequence shown here is derived from an EMBL/GenBank/DDBJ whole genome shotgun (WGS) entry which is preliminary data.</text>
</comment>
<gene>
    <name evidence="1" type="ORF">KP509_02G078800</name>
</gene>
<proteinExistence type="predicted"/>
<protein>
    <submittedName>
        <fullName evidence="1">Uncharacterized protein</fullName>
    </submittedName>
</protein>
<dbReference type="EMBL" id="CM035407">
    <property type="protein sequence ID" value="KAH7444452.1"/>
    <property type="molecule type" value="Genomic_DNA"/>
</dbReference>
<reference evidence="1" key="1">
    <citation type="submission" date="2021-08" db="EMBL/GenBank/DDBJ databases">
        <title>WGS assembly of Ceratopteris richardii.</title>
        <authorList>
            <person name="Marchant D.B."/>
            <person name="Chen G."/>
            <person name="Jenkins J."/>
            <person name="Shu S."/>
            <person name="Leebens-Mack J."/>
            <person name="Grimwood J."/>
            <person name="Schmutz J."/>
            <person name="Soltis P."/>
            <person name="Soltis D."/>
            <person name="Chen Z.-H."/>
        </authorList>
    </citation>
    <scope>NUCLEOTIDE SEQUENCE</scope>
    <source>
        <strain evidence="1">Whitten #5841</strain>
        <tissue evidence="1">Leaf</tissue>
    </source>
</reference>
<dbReference type="EMBL" id="CM035407">
    <property type="protein sequence ID" value="KAH7444451.1"/>
    <property type="molecule type" value="Genomic_DNA"/>
</dbReference>
<dbReference type="Proteomes" id="UP000825935">
    <property type="component" value="Chromosome 2"/>
</dbReference>
<accession>A0A8T2VAP1</accession>
<sequence>MEVRREREGERDVFVVVVITQRERESVVFVVLLIIIWKYRERCLYTRNRHDDKGENRFACFMESAASTSKTTSAERAKIIKRQRATVEGRGLTRMLFGRSLLLVFCGCML</sequence>
<organism evidence="1 2">
    <name type="scientific">Ceratopteris richardii</name>
    <name type="common">Triangle waterfern</name>
    <dbReference type="NCBI Taxonomy" id="49495"/>
    <lineage>
        <taxon>Eukaryota</taxon>
        <taxon>Viridiplantae</taxon>
        <taxon>Streptophyta</taxon>
        <taxon>Embryophyta</taxon>
        <taxon>Tracheophyta</taxon>
        <taxon>Polypodiopsida</taxon>
        <taxon>Polypodiidae</taxon>
        <taxon>Polypodiales</taxon>
        <taxon>Pteridineae</taxon>
        <taxon>Pteridaceae</taxon>
        <taxon>Parkerioideae</taxon>
        <taxon>Ceratopteris</taxon>
    </lineage>
</organism>
<evidence type="ECO:0000313" key="2">
    <source>
        <dbReference type="Proteomes" id="UP000825935"/>
    </source>
</evidence>
<name>A0A8T2VAP1_CERRI</name>
<evidence type="ECO:0000313" key="1">
    <source>
        <dbReference type="EMBL" id="KAH7444452.1"/>
    </source>
</evidence>
<keyword evidence="2" id="KW-1185">Reference proteome</keyword>